<dbReference type="GO" id="GO:0000166">
    <property type="term" value="F:nucleotide binding"/>
    <property type="evidence" value="ECO:0007669"/>
    <property type="project" value="InterPro"/>
</dbReference>
<evidence type="ECO:0000256" key="1">
    <source>
        <dbReference type="ARBA" id="ARBA00023002"/>
    </source>
</evidence>
<dbReference type="EMBL" id="UINC01041389">
    <property type="protein sequence ID" value="SVB42591.1"/>
    <property type="molecule type" value="Genomic_DNA"/>
</dbReference>
<dbReference type="InterPro" id="IPR055170">
    <property type="entry name" value="GFO_IDH_MocA-like_dom"/>
</dbReference>
<dbReference type="Pfam" id="PF01408">
    <property type="entry name" value="GFO_IDH_MocA"/>
    <property type="match status" value="1"/>
</dbReference>
<feature type="domain" description="GFO/IDH/MocA-like oxidoreductase" evidence="3">
    <location>
        <begin position="178"/>
        <end position="259"/>
    </location>
</feature>
<dbReference type="PANTHER" id="PTHR43818:SF11">
    <property type="entry name" value="BCDNA.GH03377"/>
    <property type="match status" value="1"/>
</dbReference>
<dbReference type="Gene3D" id="3.30.360.10">
    <property type="entry name" value="Dihydrodipicolinate Reductase, domain 2"/>
    <property type="match status" value="1"/>
</dbReference>
<dbReference type="SUPFAM" id="SSF51735">
    <property type="entry name" value="NAD(P)-binding Rossmann-fold domains"/>
    <property type="match status" value="1"/>
</dbReference>
<dbReference type="AlphaFoldDB" id="A0A382DY01"/>
<feature type="domain" description="Gfo/Idh/MocA-like oxidoreductase N-terminal" evidence="2">
    <location>
        <begin position="17"/>
        <end position="97"/>
    </location>
</feature>
<gene>
    <name evidence="4" type="ORF">METZ01_LOCUS195445</name>
</gene>
<protein>
    <recommendedName>
        <fullName evidence="5">Gfo/Idh/MocA-like oxidoreductase N-terminal domain-containing protein</fullName>
    </recommendedName>
</protein>
<keyword evidence="1" id="KW-0560">Oxidoreductase</keyword>
<dbReference type="Pfam" id="PF22725">
    <property type="entry name" value="GFO_IDH_MocA_C3"/>
    <property type="match status" value="1"/>
</dbReference>
<reference evidence="4" key="1">
    <citation type="submission" date="2018-05" db="EMBL/GenBank/DDBJ databases">
        <authorList>
            <person name="Lanie J.A."/>
            <person name="Ng W.-L."/>
            <person name="Kazmierczak K.M."/>
            <person name="Andrzejewski T.M."/>
            <person name="Davidsen T.M."/>
            <person name="Wayne K.J."/>
            <person name="Tettelin H."/>
            <person name="Glass J.I."/>
            <person name="Rusch D."/>
            <person name="Podicherti R."/>
            <person name="Tsui H.-C.T."/>
            <person name="Winkler M.E."/>
        </authorList>
    </citation>
    <scope>NUCLEOTIDE SEQUENCE</scope>
</reference>
<evidence type="ECO:0000259" key="2">
    <source>
        <dbReference type="Pfam" id="PF01408"/>
    </source>
</evidence>
<evidence type="ECO:0000313" key="4">
    <source>
        <dbReference type="EMBL" id="SVB42591.1"/>
    </source>
</evidence>
<dbReference type="InterPro" id="IPR036291">
    <property type="entry name" value="NAD(P)-bd_dom_sf"/>
</dbReference>
<evidence type="ECO:0008006" key="5">
    <source>
        <dbReference type="Google" id="ProtNLM"/>
    </source>
</evidence>
<dbReference type="GO" id="GO:0016491">
    <property type="term" value="F:oxidoreductase activity"/>
    <property type="evidence" value="ECO:0007669"/>
    <property type="project" value="UniProtKB-KW"/>
</dbReference>
<name>A0A382DY01_9ZZZZ</name>
<accession>A0A382DY01</accession>
<sequence>MKFVADEESRPGWTHDRNQLFADEFNIPYLRDITQAIEAHEIDAVAVSPEAERHCDLAVIAAEAGLHIVVDKPLSTTIEACDRLVDAVRENNVRCMVWNRNYLPALIQARQAVRSKKTGKLKAVHCDFYFSKDAGPAIGSRKKGAPPIDWLERQLEAHADGSDGGVGTKAMGELEVEGVYPLAYIQMLTGGADVERVFARTTSHFHQAHADNDVDDLASVTLEIEGGIMGSLCIGRIGAASHPDIGEIKLHLIGENGAAVISEARPEVSMYYRDQPLNEFKNRRIADENNYLLAENFARTIDGTEEPVLDCLCARNICATVIAALESARTGCPVDVKNRKK</sequence>
<dbReference type="SUPFAM" id="SSF55347">
    <property type="entry name" value="Glyceraldehyde-3-phosphate dehydrogenase-like, C-terminal domain"/>
    <property type="match status" value="1"/>
</dbReference>
<dbReference type="PANTHER" id="PTHR43818">
    <property type="entry name" value="BCDNA.GH03377"/>
    <property type="match status" value="1"/>
</dbReference>
<dbReference type="InterPro" id="IPR000683">
    <property type="entry name" value="Gfo/Idh/MocA-like_OxRdtase_N"/>
</dbReference>
<dbReference type="InterPro" id="IPR050463">
    <property type="entry name" value="Gfo/Idh/MocA_oxidrdct_glycsds"/>
</dbReference>
<evidence type="ECO:0000259" key="3">
    <source>
        <dbReference type="Pfam" id="PF22725"/>
    </source>
</evidence>
<dbReference type="Gene3D" id="3.40.50.720">
    <property type="entry name" value="NAD(P)-binding Rossmann-like Domain"/>
    <property type="match status" value="1"/>
</dbReference>
<organism evidence="4">
    <name type="scientific">marine metagenome</name>
    <dbReference type="NCBI Taxonomy" id="408172"/>
    <lineage>
        <taxon>unclassified sequences</taxon>
        <taxon>metagenomes</taxon>
        <taxon>ecological metagenomes</taxon>
    </lineage>
</organism>
<proteinExistence type="predicted"/>